<dbReference type="SUPFAM" id="SSF140453">
    <property type="entry name" value="EsxAB dimer-like"/>
    <property type="match status" value="1"/>
</dbReference>
<name>A0ABM9M7W8_9MYCO</name>
<dbReference type="Gene3D" id="1.10.287.1060">
    <property type="entry name" value="ESAT-6-like"/>
    <property type="match status" value="1"/>
</dbReference>
<accession>A0ABM9M7W8</accession>
<keyword evidence="2" id="KW-1185">Reference proteome</keyword>
<organism evidence="1 2">
    <name type="scientific">[Mycobacterium] wendilense</name>
    <dbReference type="NCBI Taxonomy" id="3064284"/>
    <lineage>
        <taxon>Bacteria</taxon>
        <taxon>Bacillati</taxon>
        <taxon>Actinomycetota</taxon>
        <taxon>Actinomycetes</taxon>
        <taxon>Mycobacteriales</taxon>
        <taxon>Mycobacteriaceae</taxon>
        <taxon>Mycolicibacter</taxon>
    </lineage>
</organism>
<sequence length="95" mass="10423">MEMRYNIPQIMDAGDGVNRNAAGLLDNQGDVENRFAILLGSGMFDGDNSFNFGDHQAQFMQAFKHLIQTVEQFSRTVHTVAANTQAQDAMLASGL</sequence>
<proteinExistence type="predicted"/>
<dbReference type="Proteomes" id="UP001190466">
    <property type="component" value="Chromosome"/>
</dbReference>
<dbReference type="RefSeq" id="WP_316513536.1">
    <property type="nucleotide sequence ID" value="NZ_OY726395.1"/>
</dbReference>
<evidence type="ECO:0000313" key="1">
    <source>
        <dbReference type="EMBL" id="CAJ1578403.1"/>
    </source>
</evidence>
<evidence type="ECO:0008006" key="3">
    <source>
        <dbReference type="Google" id="ProtNLM"/>
    </source>
</evidence>
<reference evidence="1 2" key="1">
    <citation type="submission" date="2023-08" db="EMBL/GenBank/DDBJ databases">
        <authorList>
            <person name="Folkvardsen B D."/>
            <person name="Norman A."/>
        </authorList>
    </citation>
    <scope>NUCLEOTIDE SEQUENCE [LARGE SCALE GENOMIC DNA]</scope>
    <source>
        <strain evidence="1 2">Mu0050</strain>
    </source>
</reference>
<protein>
    <recommendedName>
        <fullName evidence="3">Secretion protein</fullName>
    </recommendedName>
</protein>
<evidence type="ECO:0000313" key="2">
    <source>
        <dbReference type="Proteomes" id="UP001190466"/>
    </source>
</evidence>
<gene>
    <name evidence="1" type="ORF">MU0050_000065</name>
</gene>
<dbReference type="EMBL" id="OY726395">
    <property type="protein sequence ID" value="CAJ1578403.1"/>
    <property type="molecule type" value="Genomic_DNA"/>
</dbReference>
<dbReference type="InterPro" id="IPR036689">
    <property type="entry name" value="ESAT-6-like_sf"/>
</dbReference>